<dbReference type="SUPFAM" id="SSF53756">
    <property type="entry name" value="UDP-Glycosyltransferase/glycogen phosphorylase"/>
    <property type="match status" value="2"/>
</dbReference>
<organism evidence="3">
    <name type="scientific">candidate division WOR-3 bacterium</name>
    <dbReference type="NCBI Taxonomy" id="2052148"/>
    <lineage>
        <taxon>Bacteria</taxon>
        <taxon>Bacteria division WOR-3</taxon>
    </lineage>
</organism>
<name>A0A7V4E466_UNCW3</name>
<dbReference type="CDD" id="cd03801">
    <property type="entry name" value="GT4_PimA-like"/>
    <property type="match status" value="1"/>
</dbReference>
<sequence length="723" mass="84119">MKNRFLLLADINLATFEGSTAHFLGVLTGFKKLKLSPIVLLPKPYPPLNALLKKNLEEIQIHFYPSFGDYSSFMSKLRYFLSLIYFLRILIKNKPNIIYCRFMPLFLFHLVIAKILKKKIILEVNNTPTDFSYRRNFGSFLNKLIPLFYLLSGKIADKLIVVASGMRKDLINLGIDKRKIALIPNGTNPEIFKPQKSVIKKNFYVGFLSKIDNYHDFEKIITLSEVLKEEKEIKFLIIGKVENPKLKAEIKMRNLEEKFIFTGEIPYFQVPFHINLFDIALITTPQKFCGYTSPIKLFDYAGCGKIILVNKELVKKEKSLRAIPMITYSSVADLKEKILLIKDNYHYYLENYGEKARQSVLKRYNWVTIVKKSLKGITELEESKKRKIKKKIILQVIGNLSGGGAQTLLLNFLKEKEAQKFNFEIFTFKKKYSLLTFINLLKKIKKVKPDIIHAHLFPELYYVAFASFFYKKPKYLYTEHNIFNRRQKYKFLYPLESFVYQRYDKIIACAHMVKEQLTKYLPQIKEKIVVIPNGFSLNEKEIKENEEKADLCFIGRLEEQKGVDILLAALKILKEKGISPKTFIVGYGSWEERLKALREKEKLFNIKFLGKREDALSFLKASKIFVLPSRWEGLPITILEAASLKKPIIVTNVGGVKEVLTEEEAMIIEKEEPQLLANAIEELLFNEKLQKEFAEKAYVKVSNHFSIKTFSKKMASLYESLLK</sequence>
<dbReference type="GO" id="GO:0016757">
    <property type="term" value="F:glycosyltransferase activity"/>
    <property type="evidence" value="ECO:0007669"/>
    <property type="project" value="UniProtKB-KW"/>
</dbReference>
<feature type="domain" description="Glycosyl transferase family 1" evidence="1">
    <location>
        <begin position="539"/>
        <end position="698"/>
    </location>
</feature>
<feature type="domain" description="Glycosyltransferase subfamily 4-like N-terminal" evidence="2">
    <location>
        <begin position="430"/>
        <end position="537"/>
    </location>
</feature>
<dbReference type="EMBL" id="DTDR01000071">
    <property type="protein sequence ID" value="HGK63483.1"/>
    <property type="molecule type" value="Genomic_DNA"/>
</dbReference>
<dbReference type="InterPro" id="IPR001296">
    <property type="entry name" value="Glyco_trans_1"/>
</dbReference>
<protein>
    <submittedName>
        <fullName evidence="3">Glycosyltransferase</fullName>
    </submittedName>
</protein>
<dbReference type="Pfam" id="PF13439">
    <property type="entry name" value="Glyco_transf_4"/>
    <property type="match status" value="2"/>
</dbReference>
<dbReference type="Gene3D" id="3.40.50.2000">
    <property type="entry name" value="Glycogen Phosphorylase B"/>
    <property type="match status" value="4"/>
</dbReference>
<evidence type="ECO:0000259" key="1">
    <source>
        <dbReference type="Pfam" id="PF00534"/>
    </source>
</evidence>
<feature type="domain" description="Glycosyltransferase subfamily 4-like N-terminal" evidence="2">
    <location>
        <begin position="70"/>
        <end position="190"/>
    </location>
</feature>
<feature type="domain" description="Glycosyl transferase family 1" evidence="1">
    <location>
        <begin position="194"/>
        <end position="309"/>
    </location>
</feature>
<comment type="caution">
    <text evidence="3">The sequence shown here is derived from an EMBL/GenBank/DDBJ whole genome shotgun (WGS) entry which is preliminary data.</text>
</comment>
<evidence type="ECO:0000313" key="3">
    <source>
        <dbReference type="EMBL" id="HGK63483.1"/>
    </source>
</evidence>
<proteinExistence type="predicted"/>
<dbReference type="InterPro" id="IPR028098">
    <property type="entry name" value="Glyco_trans_4-like_N"/>
</dbReference>
<keyword evidence="3" id="KW-0808">Transferase</keyword>
<evidence type="ECO:0000259" key="2">
    <source>
        <dbReference type="Pfam" id="PF13439"/>
    </source>
</evidence>
<accession>A0A7V4E466</accession>
<gene>
    <name evidence="3" type="ORF">ENU74_02675</name>
</gene>
<dbReference type="PANTHER" id="PTHR12526">
    <property type="entry name" value="GLYCOSYLTRANSFERASE"/>
    <property type="match status" value="1"/>
</dbReference>
<dbReference type="Pfam" id="PF00534">
    <property type="entry name" value="Glycos_transf_1"/>
    <property type="match status" value="2"/>
</dbReference>
<reference evidence="3" key="1">
    <citation type="journal article" date="2020" name="mSystems">
        <title>Genome- and Community-Level Interaction Insights into Carbon Utilization and Element Cycling Functions of Hydrothermarchaeota in Hydrothermal Sediment.</title>
        <authorList>
            <person name="Zhou Z."/>
            <person name="Liu Y."/>
            <person name="Xu W."/>
            <person name="Pan J."/>
            <person name="Luo Z.H."/>
            <person name="Li M."/>
        </authorList>
    </citation>
    <scope>NUCLEOTIDE SEQUENCE [LARGE SCALE GENOMIC DNA]</scope>
    <source>
        <strain evidence="3">SpSt-697</strain>
    </source>
</reference>
<dbReference type="AlphaFoldDB" id="A0A7V4E466"/>